<gene>
    <name evidence="11" type="primary">glgC_2</name>
    <name evidence="11" type="ORF">AW10_01390</name>
</gene>
<dbReference type="STRING" id="1454003.AW10_01390"/>
<dbReference type="PANTHER" id="PTHR43523:SF2">
    <property type="entry name" value="GLUCOSE-1-PHOSPHATE ADENYLYLTRANSFERASE"/>
    <property type="match status" value="1"/>
</dbReference>
<feature type="domain" description="Glucose-1-phosphate adenylyltransferase/Bifunctional protein GlmU-like C-terminal hexapeptide" evidence="10">
    <location>
        <begin position="302"/>
        <end position="392"/>
    </location>
</feature>
<feature type="domain" description="Nucleotidyl transferase" evidence="9">
    <location>
        <begin position="5"/>
        <end position="273"/>
    </location>
</feature>
<dbReference type="EMBL" id="JEMX01000027">
    <property type="protein sequence ID" value="EXI81047.1"/>
    <property type="molecule type" value="Genomic_DNA"/>
</dbReference>
<evidence type="ECO:0000259" key="9">
    <source>
        <dbReference type="Pfam" id="PF00483"/>
    </source>
</evidence>
<dbReference type="InterPro" id="IPR029044">
    <property type="entry name" value="Nucleotide-diphossugar_trans"/>
</dbReference>
<keyword evidence="3 11" id="KW-0808">Transferase</keyword>
<proteinExistence type="inferred from homology"/>
<dbReference type="PROSITE" id="PS00809">
    <property type="entry name" value="ADP_GLC_PYROPHOSPH_2"/>
    <property type="match status" value="1"/>
</dbReference>
<evidence type="ECO:0000313" key="11">
    <source>
        <dbReference type="EMBL" id="EXI81047.1"/>
    </source>
</evidence>
<evidence type="ECO:0000256" key="2">
    <source>
        <dbReference type="ARBA" id="ARBA00022600"/>
    </source>
</evidence>
<dbReference type="GO" id="GO:0005524">
    <property type="term" value="F:ATP binding"/>
    <property type="evidence" value="ECO:0007669"/>
    <property type="project" value="UniProtKB-KW"/>
</dbReference>
<dbReference type="GO" id="GO:0005978">
    <property type="term" value="P:glycogen biosynthetic process"/>
    <property type="evidence" value="ECO:0007669"/>
    <property type="project" value="UniProtKB-UniPathway"/>
</dbReference>
<dbReference type="PATRIC" id="fig|1454003.3.peg.1431"/>
<dbReference type="SUPFAM" id="SSF51161">
    <property type="entry name" value="Trimeric LpxA-like enzymes"/>
    <property type="match status" value="1"/>
</dbReference>
<keyword evidence="2" id="KW-0321">Glycogen metabolism</keyword>
<dbReference type="Proteomes" id="UP000021816">
    <property type="component" value="Unassembled WGS sequence"/>
</dbReference>
<dbReference type="Pfam" id="PF24894">
    <property type="entry name" value="Hexapep_GlmU"/>
    <property type="match status" value="1"/>
</dbReference>
<dbReference type="AlphaFoldDB" id="A0A011PVJ2"/>
<name>A0A011PVJ2_9PROT</name>
<keyword evidence="8" id="KW-0119">Carbohydrate metabolism</keyword>
<dbReference type="UniPathway" id="UPA00164"/>
<dbReference type="GO" id="GO:0008878">
    <property type="term" value="F:glucose-1-phosphate adenylyltransferase activity"/>
    <property type="evidence" value="ECO:0007669"/>
    <property type="project" value="UniProtKB-EC"/>
</dbReference>
<comment type="similarity">
    <text evidence="1">Belongs to the bacterial/plant glucose-1-phosphate adenylyltransferase family.</text>
</comment>
<dbReference type="InterPro" id="IPR056818">
    <property type="entry name" value="GlmU/GlgC-like_hexapep"/>
</dbReference>
<evidence type="ECO:0000256" key="3">
    <source>
        <dbReference type="ARBA" id="ARBA00022679"/>
    </source>
</evidence>
<evidence type="ECO:0000259" key="10">
    <source>
        <dbReference type="Pfam" id="PF24894"/>
    </source>
</evidence>
<evidence type="ECO:0000256" key="1">
    <source>
        <dbReference type="ARBA" id="ARBA00010443"/>
    </source>
</evidence>
<keyword evidence="7" id="KW-0320">Glycogen biosynthesis</keyword>
<organism evidence="11 12">
    <name type="scientific">Candidatus Accumulibacter appositus</name>
    <dbReference type="NCBI Taxonomy" id="1454003"/>
    <lineage>
        <taxon>Bacteria</taxon>
        <taxon>Pseudomonadati</taxon>
        <taxon>Pseudomonadota</taxon>
        <taxon>Betaproteobacteria</taxon>
        <taxon>Candidatus Accumulibacter</taxon>
    </lineage>
</organism>
<sequence>MKVLAMVLAGGQGSRLHPLTAERSKPAVPFGGRYRIADFVLSNMVNSEIRGIYMMVQYKSQSLIEHVAKAWGNSNAYTGQFVTVVPPQMRGGGTEWFQGTSDAVFQNINLIERHSPDLVAVFGADHIYRMDVRQMIDFHRGNSAHVSVAAIPVPLAEASAFGIIDADKRHRIRSFLEKPANPPAMLTDPTRAYGSMGNYLFNTDVLLKALREANDNDEHDFGHHILPRLIKTHQVLAYNFADNHVPGVADYEEQSYWRDVGNIDAYYAAHYDVLGARPRFNLFNPKWFINSSSYQGPSPMITGEISNSTIAAGSRVSGARIKNSMLRREVIVEEDVEIEDSLIMDYTVIRRGSRLKRVIVDRYNVIEANSRIGFDAAADRARYTVSDGGIVVLAKGEDIAGVTRYQI</sequence>
<keyword evidence="4 11" id="KW-0548">Nucleotidyltransferase</keyword>
<dbReference type="CDD" id="cd02508">
    <property type="entry name" value="ADP_Glucose_PP"/>
    <property type="match status" value="1"/>
</dbReference>
<reference evidence="11 12" key="1">
    <citation type="submission" date="2014-02" db="EMBL/GenBank/DDBJ databases">
        <title>Expanding our view of genomic diversity in Candidatus Accumulibacter clades.</title>
        <authorList>
            <person name="Skennerton C.T."/>
            <person name="Barr J.J."/>
            <person name="Slater F.R."/>
            <person name="Bond P.L."/>
            <person name="Tyson G.W."/>
        </authorList>
    </citation>
    <scope>NUCLEOTIDE SEQUENCE [LARGE SCALE GENOMIC DNA]</scope>
    <source>
        <strain evidence="12">BA-92</strain>
    </source>
</reference>
<evidence type="ECO:0000256" key="7">
    <source>
        <dbReference type="ARBA" id="ARBA00023056"/>
    </source>
</evidence>
<dbReference type="PANTHER" id="PTHR43523">
    <property type="entry name" value="GLUCOSE-1-PHOSPHATE ADENYLYLTRANSFERASE-RELATED"/>
    <property type="match status" value="1"/>
</dbReference>
<evidence type="ECO:0000313" key="12">
    <source>
        <dbReference type="Proteomes" id="UP000021816"/>
    </source>
</evidence>
<dbReference type="InterPro" id="IPR011004">
    <property type="entry name" value="Trimer_LpxA-like_sf"/>
</dbReference>
<protein>
    <submittedName>
        <fullName evidence="11">Glucose-1-phosphate adenylyltransferase</fullName>
        <ecNumber evidence="11">2.7.7.27</ecNumber>
    </submittedName>
</protein>
<dbReference type="Gene3D" id="2.160.10.10">
    <property type="entry name" value="Hexapeptide repeat proteins"/>
    <property type="match status" value="1"/>
</dbReference>
<evidence type="ECO:0000256" key="5">
    <source>
        <dbReference type="ARBA" id="ARBA00022741"/>
    </source>
</evidence>
<dbReference type="CDD" id="cd04651">
    <property type="entry name" value="LbH_G1P_AT_C"/>
    <property type="match status" value="1"/>
</dbReference>
<dbReference type="SUPFAM" id="SSF53448">
    <property type="entry name" value="Nucleotide-diphospho-sugar transferases"/>
    <property type="match status" value="1"/>
</dbReference>
<keyword evidence="5" id="KW-0547">Nucleotide-binding</keyword>
<keyword evidence="6" id="KW-0067">ATP-binding</keyword>
<evidence type="ECO:0000256" key="8">
    <source>
        <dbReference type="ARBA" id="ARBA00023277"/>
    </source>
</evidence>
<accession>A0A011PVJ2</accession>
<dbReference type="Gene3D" id="3.90.550.10">
    <property type="entry name" value="Spore Coat Polysaccharide Biosynthesis Protein SpsA, Chain A"/>
    <property type="match status" value="1"/>
</dbReference>
<dbReference type="PROSITE" id="PS00808">
    <property type="entry name" value="ADP_GLC_PYROPHOSPH_1"/>
    <property type="match status" value="1"/>
</dbReference>
<dbReference type="InterPro" id="IPR005835">
    <property type="entry name" value="NTP_transferase_dom"/>
</dbReference>
<dbReference type="NCBIfam" id="NF002023">
    <property type="entry name" value="PRK00844.1"/>
    <property type="match status" value="1"/>
</dbReference>
<evidence type="ECO:0000256" key="4">
    <source>
        <dbReference type="ARBA" id="ARBA00022695"/>
    </source>
</evidence>
<comment type="caution">
    <text evidence="11">The sequence shown here is derived from an EMBL/GenBank/DDBJ whole genome shotgun (WGS) entry which is preliminary data.</text>
</comment>
<evidence type="ECO:0000256" key="6">
    <source>
        <dbReference type="ARBA" id="ARBA00022840"/>
    </source>
</evidence>
<dbReference type="InterPro" id="IPR011831">
    <property type="entry name" value="ADP-Glc_PPase"/>
</dbReference>
<dbReference type="EC" id="2.7.7.27" evidence="11"/>
<dbReference type="InterPro" id="IPR005836">
    <property type="entry name" value="ADP_Glu_pyroP_CS"/>
</dbReference>
<dbReference type="Pfam" id="PF00483">
    <property type="entry name" value="NTP_transferase"/>
    <property type="match status" value="1"/>
</dbReference>